<dbReference type="RefSeq" id="WP_118590008.1">
    <property type="nucleotide sequence ID" value="NZ_JACOOZ010000007.1"/>
</dbReference>
<dbReference type="SUPFAM" id="SSF48208">
    <property type="entry name" value="Six-hairpin glycosidases"/>
    <property type="match status" value="1"/>
</dbReference>
<dbReference type="Gene3D" id="2.70.98.40">
    <property type="entry name" value="Glycoside hydrolase, family 65, N-terminal domain"/>
    <property type="match status" value="1"/>
</dbReference>
<accession>A0ABR7F466</accession>
<sequence length="1059" mass="119834">MENYRLEGKTFVIDDYDRLPAFSSFLPGLAGVKGIPMWTFYTNRGQGMNSFGIDNKGNAIMEFNSANTAFENTTVKGFRTFLTIDGEYYEPFFKYEDDAKRQIRMNKNSFKVIERNEKYGIEITVNYYVLPNESIGALVRQVSIKNISGQKKNIEIIDGLPKIITYGISNGEFKEMSNLFKSWAYIKNIDNKVPYYTLRASTKDSAEVSDVEGGYYYLTVKDGKLQDVIYDVDTVFGYDLSLMTPVRFIDGGIDNVLGKEQCFANKVPCGFTPFKTQLDDGEEFSFDTMMGFAGSVDQINAKIDTFCKEGYLQDKFVEAEELAESFTSDVKTHTAAGKFDQYIEQCYLDNFLRGGYPYVLNKDGNKSIIHLFSRKHGDPERDYNFFSIAAEYYSQGNGNFRDVSQNRRNDVFFNKDVGDFNVKTFFSLVQADGYNPLEVRPSLFNVIEGKEEEVKAYVKESIDGDASAIVKIVEGKFTPGQISNTIARLQLNLKVDDGEFIANILNNCNQNIEAGFGEGYWSDHWDYNMDLVDNYLSVFPDKKDQFLFGDDTYKFYDSVAYVVPRDEKYVINKKGDVRQYGMEVEDEEKLAREGFNKWATNWLKEKDGKTVHTTLAVKMIILALSKFAQMDMDGIGVEMEGGKPGWNDAMNGLPGLFGSGTPETFELKRLVKFITDNFGGDGFVVMPVEISKYLDAVKAELDKYNAGTLNDFEYWDAVASVREAYRAATKLEFSGDKDSVSKAHIVEVFEAFAEKIEKGIEKAVEIGNGLVPTYFTHEAVDFEPVVDENGEPVISHYGLQKAKVKAFKAVPLPYFLEGPARMMGYVDVDTARDMFNKVKKTDLYDKKLAMYKTSASIEGCSMENGRCRAFTPGWQERENVFLHMEYKYILAMLKAGLYDEYYDTITRALIPFLDPNMYGRSTLENSSFLASSANPNPDVHGRGFVARLSGSTTEMISMWIEMFIGDKVFTYEDGKLVLNFEPKLANWLFDEGKATFRLLSTCDVTYVNNTGKNTFGKDAAKVSKIEINGEVVSTEPKIVGEKAEAVRNGEIDKITVYFE</sequence>
<proteinExistence type="predicted"/>
<dbReference type="EMBL" id="JACOOZ010000007">
    <property type="protein sequence ID" value="MBC5668387.1"/>
    <property type="molecule type" value="Genomic_DNA"/>
</dbReference>
<dbReference type="InterPro" id="IPR037018">
    <property type="entry name" value="GH65_N"/>
</dbReference>
<dbReference type="InterPro" id="IPR008928">
    <property type="entry name" value="6-hairpin_glycosidase_sf"/>
</dbReference>
<keyword evidence="2" id="KW-1185">Reference proteome</keyword>
<evidence type="ECO:0000313" key="1">
    <source>
        <dbReference type="EMBL" id="MBC5668387.1"/>
    </source>
</evidence>
<organism evidence="1 2">
    <name type="scientific">Eubacterium segne</name>
    <dbReference type="NCBI Taxonomy" id="2763045"/>
    <lineage>
        <taxon>Bacteria</taxon>
        <taxon>Bacillati</taxon>
        <taxon>Bacillota</taxon>
        <taxon>Clostridia</taxon>
        <taxon>Eubacteriales</taxon>
        <taxon>Eubacteriaceae</taxon>
        <taxon>Eubacterium</taxon>
    </lineage>
</organism>
<gene>
    <name evidence="1" type="ORF">H8S00_10360</name>
</gene>
<evidence type="ECO:0000313" key="2">
    <source>
        <dbReference type="Proteomes" id="UP000597877"/>
    </source>
</evidence>
<dbReference type="Proteomes" id="UP000597877">
    <property type="component" value="Unassembled WGS sequence"/>
</dbReference>
<protein>
    <submittedName>
        <fullName evidence="1">Cellobiose phosphorylase</fullName>
    </submittedName>
</protein>
<reference evidence="1 2" key="1">
    <citation type="submission" date="2020-08" db="EMBL/GenBank/DDBJ databases">
        <title>Genome public.</title>
        <authorList>
            <person name="Liu C."/>
            <person name="Sun Q."/>
        </authorList>
    </citation>
    <scope>NUCLEOTIDE SEQUENCE [LARGE SCALE GENOMIC DNA]</scope>
    <source>
        <strain evidence="1 2">BX4</strain>
    </source>
</reference>
<comment type="caution">
    <text evidence="1">The sequence shown here is derived from an EMBL/GenBank/DDBJ whole genome shotgun (WGS) entry which is preliminary data.</text>
</comment>
<name>A0ABR7F466_9FIRM</name>